<dbReference type="Proteomes" id="UP000007879">
    <property type="component" value="Unassembled WGS sequence"/>
</dbReference>
<dbReference type="AlphaFoldDB" id="A0A1X7VGD0"/>
<dbReference type="InParanoid" id="A0A1X7VGD0"/>
<dbReference type="GO" id="GO:0030990">
    <property type="term" value="C:intraciliary transport particle"/>
    <property type="evidence" value="ECO:0007669"/>
    <property type="project" value="UniProtKB-ARBA"/>
</dbReference>
<keyword evidence="9" id="KW-1185">Reference proteome</keyword>
<dbReference type="EnsemblMetazoa" id="XM_003384470.3">
    <property type="protein sequence ID" value="XP_003384518.1"/>
    <property type="gene ID" value="LOC100635346"/>
</dbReference>
<dbReference type="eggNOG" id="KOG0079">
    <property type="taxonomic scope" value="Eukaryota"/>
</dbReference>
<accession>A0A1X7VGD0</accession>
<dbReference type="InterPro" id="IPR050227">
    <property type="entry name" value="Rab"/>
</dbReference>
<comment type="subcellular location">
    <subcellularLocation>
        <location evidence="1">Cell projection</location>
        <location evidence="1">Cilium</location>
        <location evidence="1">Flagellum</location>
    </subcellularLocation>
</comment>
<comment type="similarity">
    <text evidence="2">Belongs to the small GTPase superfamily. Rab family.</text>
</comment>
<evidence type="ECO:0000256" key="2">
    <source>
        <dbReference type="ARBA" id="ARBA00006270"/>
    </source>
</evidence>
<reference evidence="8" key="2">
    <citation type="submission" date="2017-05" db="UniProtKB">
        <authorList>
            <consortium name="EnsemblMetazoa"/>
        </authorList>
    </citation>
    <scope>IDENTIFICATION</scope>
</reference>
<name>A0A1X7VGD0_AMPQE</name>
<dbReference type="Pfam" id="PF00071">
    <property type="entry name" value="Ras"/>
    <property type="match status" value="1"/>
</dbReference>
<evidence type="ECO:0000256" key="6">
    <source>
        <dbReference type="ARBA" id="ARBA00023134"/>
    </source>
</evidence>
<dbReference type="SMART" id="SM00173">
    <property type="entry name" value="RAS"/>
    <property type="match status" value="1"/>
</dbReference>
<dbReference type="PANTHER" id="PTHR47977">
    <property type="entry name" value="RAS-RELATED PROTEIN RAB"/>
    <property type="match status" value="1"/>
</dbReference>
<dbReference type="FunCoup" id="A0A1X7VGD0">
    <property type="interactions" value="66"/>
</dbReference>
<evidence type="ECO:0000256" key="7">
    <source>
        <dbReference type="ARBA" id="ARBA00023273"/>
    </source>
</evidence>
<dbReference type="OMA" id="KMWGQPS"/>
<dbReference type="OrthoDB" id="265044at2759"/>
<dbReference type="SMART" id="SM00175">
    <property type="entry name" value="RAB"/>
    <property type="match status" value="1"/>
</dbReference>
<dbReference type="GO" id="GO:0031514">
    <property type="term" value="C:motile cilium"/>
    <property type="evidence" value="ECO:0007669"/>
    <property type="project" value="UniProtKB-SubCell"/>
</dbReference>
<proteinExistence type="inferred from homology"/>
<evidence type="ECO:0000256" key="3">
    <source>
        <dbReference type="ARBA" id="ARBA00022741"/>
    </source>
</evidence>
<keyword evidence="5" id="KW-0969">Cilium</keyword>
<dbReference type="SUPFAM" id="SSF52540">
    <property type="entry name" value="P-loop containing nucleoside triphosphate hydrolases"/>
    <property type="match status" value="1"/>
</dbReference>
<sequence length="191" mass="21569">MPLVLRAKTVVVGDPAVGKSALIKSLQTDGTQFLKSYSMTLGVDISMKTINLKDSEDIVELYVYDSAGKELYSDFVQNFWEHPGVVAVVFDVTDRQSFQSCTKWLERVKARKAAVELVLPGVLIANKVDLTQRREVTEEEGRSFAKSKELEYFECSAKEQDNIQEPFKYLAESFHSLYQSKANQIQTLVLS</sequence>
<dbReference type="KEGG" id="aqu:100635346"/>
<dbReference type="GO" id="GO:0005525">
    <property type="term" value="F:GTP binding"/>
    <property type="evidence" value="ECO:0007669"/>
    <property type="project" value="UniProtKB-KW"/>
</dbReference>
<dbReference type="FunFam" id="3.40.50.300:FF:001684">
    <property type="entry name" value="Intraflagellar transport 27 homolog (Chlamydomonas)"/>
    <property type="match status" value="1"/>
</dbReference>
<keyword evidence="7" id="KW-0966">Cell projection</keyword>
<dbReference type="NCBIfam" id="TIGR00231">
    <property type="entry name" value="small_GTP"/>
    <property type="match status" value="1"/>
</dbReference>
<dbReference type="InterPro" id="IPR001806">
    <property type="entry name" value="Small_GTPase"/>
</dbReference>
<dbReference type="InterPro" id="IPR027417">
    <property type="entry name" value="P-loop_NTPase"/>
</dbReference>
<reference evidence="9" key="1">
    <citation type="journal article" date="2010" name="Nature">
        <title>The Amphimedon queenslandica genome and the evolution of animal complexity.</title>
        <authorList>
            <person name="Srivastava M."/>
            <person name="Simakov O."/>
            <person name="Chapman J."/>
            <person name="Fahey B."/>
            <person name="Gauthier M.E."/>
            <person name="Mitros T."/>
            <person name="Richards G.S."/>
            <person name="Conaco C."/>
            <person name="Dacre M."/>
            <person name="Hellsten U."/>
            <person name="Larroux C."/>
            <person name="Putnam N.H."/>
            <person name="Stanke M."/>
            <person name="Adamska M."/>
            <person name="Darling A."/>
            <person name="Degnan S.M."/>
            <person name="Oakley T.H."/>
            <person name="Plachetzki D.C."/>
            <person name="Zhai Y."/>
            <person name="Adamski M."/>
            <person name="Calcino A."/>
            <person name="Cummins S.F."/>
            <person name="Goodstein D.M."/>
            <person name="Harris C."/>
            <person name="Jackson D.J."/>
            <person name="Leys S.P."/>
            <person name="Shu S."/>
            <person name="Woodcroft B.J."/>
            <person name="Vervoort M."/>
            <person name="Kosik K.S."/>
            <person name="Manning G."/>
            <person name="Degnan B.M."/>
            <person name="Rokhsar D.S."/>
        </authorList>
    </citation>
    <scope>NUCLEOTIDE SEQUENCE [LARGE SCALE GENOMIC DNA]</scope>
</reference>
<evidence type="ECO:0000313" key="9">
    <source>
        <dbReference type="Proteomes" id="UP000007879"/>
    </source>
</evidence>
<dbReference type="GO" id="GO:0003924">
    <property type="term" value="F:GTPase activity"/>
    <property type="evidence" value="ECO:0007669"/>
    <property type="project" value="InterPro"/>
</dbReference>
<gene>
    <name evidence="8" type="primary">100635346</name>
</gene>
<evidence type="ECO:0000313" key="8">
    <source>
        <dbReference type="EnsemblMetazoa" id="Aqu2.1.38552_001"/>
    </source>
</evidence>
<dbReference type="SMART" id="SM00176">
    <property type="entry name" value="RAN"/>
    <property type="match status" value="1"/>
</dbReference>
<keyword evidence="6" id="KW-0342">GTP-binding</keyword>
<dbReference type="InterPro" id="IPR005225">
    <property type="entry name" value="Small_GTP-bd"/>
</dbReference>
<evidence type="ECO:0000256" key="5">
    <source>
        <dbReference type="ARBA" id="ARBA00023069"/>
    </source>
</evidence>
<evidence type="ECO:0000256" key="4">
    <source>
        <dbReference type="ARBA" id="ARBA00022846"/>
    </source>
</evidence>
<protein>
    <submittedName>
        <fullName evidence="8">Uncharacterized protein</fullName>
    </submittedName>
</protein>
<dbReference type="PROSITE" id="PS51420">
    <property type="entry name" value="RHO"/>
    <property type="match status" value="1"/>
</dbReference>
<dbReference type="PRINTS" id="PR00449">
    <property type="entry name" value="RASTRNSFRMNG"/>
</dbReference>
<dbReference type="PROSITE" id="PS51419">
    <property type="entry name" value="RAB"/>
    <property type="match status" value="1"/>
</dbReference>
<evidence type="ECO:0000256" key="1">
    <source>
        <dbReference type="ARBA" id="ARBA00004230"/>
    </source>
</evidence>
<dbReference type="EnsemblMetazoa" id="Aqu2.1.38552_001">
    <property type="protein sequence ID" value="Aqu2.1.38552_001"/>
    <property type="gene ID" value="Aqu2.1.38552"/>
</dbReference>
<organism evidence="8">
    <name type="scientific">Amphimedon queenslandica</name>
    <name type="common">Sponge</name>
    <dbReference type="NCBI Taxonomy" id="400682"/>
    <lineage>
        <taxon>Eukaryota</taxon>
        <taxon>Metazoa</taxon>
        <taxon>Porifera</taxon>
        <taxon>Demospongiae</taxon>
        <taxon>Heteroscleromorpha</taxon>
        <taxon>Haplosclerida</taxon>
        <taxon>Niphatidae</taxon>
        <taxon>Amphimedon</taxon>
    </lineage>
</organism>
<dbReference type="Gene3D" id="3.40.50.300">
    <property type="entry name" value="P-loop containing nucleotide triphosphate hydrolases"/>
    <property type="match status" value="1"/>
</dbReference>
<dbReference type="SMART" id="SM00174">
    <property type="entry name" value="RHO"/>
    <property type="match status" value="1"/>
</dbReference>
<keyword evidence="3" id="KW-0547">Nucleotide-binding</keyword>
<keyword evidence="4" id="KW-0282">Flagellum</keyword>
<dbReference type="STRING" id="400682.A0A1X7VGD0"/>
<dbReference type="PROSITE" id="PS51421">
    <property type="entry name" value="RAS"/>
    <property type="match status" value="1"/>
</dbReference>